<dbReference type="RefSeq" id="WP_279999545.1">
    <property type="nucleotide sequence ID" value="NZ_JAODZF010000001.1"/>
</dbReference>
<protein>
    <submittedName>
        <fullName evidence="2">Uncharacterized protein</fullName>
    </submittedName>
</protein>
<feature type="transmembrane region" description="Helical" evidence="1">
    <location>
        <begin position="12"/>
        <end position="31"/>
    </location>
</feature>
<proteinExistence type="predicted"/>
<comment type="caution">
    <text evidence="2">The sequence shown here is derived from an EMBL/GenBank/DDBJ whole genome shotgun (WGS) entry which is preliminary data.</text>
</comment>
<dbReference type="EMBL" id="JAODZF010000001">
    <property type="protein sequence ID" value="MDH0141139.1"/>
    <property type="molecule type" value="Genomic_DNA"/>
</dbReference>
<name>A0AB73HTS8_AQUAC</name>
<accession>A0AB73HTS8</accession>
<evidence type="ECO:0000313" key="3">
    <source>
        <dbReference type="Proteomes" id="UP001158058"/>
    </source>
</evidence>
<gene>
    <name evidence="2" type="ORF">N7380_02315</name>
</gene>
<feature type="transmembrane region" description="Helical" evidence="1">
    <location>
        <begin position="112"/>
        <end position="133"/>
    </location>
</feature>
<keyword evidence="1" id="KW-0812">Transmembrane</keyword>
<keyword evidence="1" id="KW-1133">Transmembrane helix</keyword>
<evidence type="ECO:0000256" key="1">
    <source>
        <dbReference type="SAM" id="Phobius"/>
    </source>
</evidence>
<dbReference type="AlphaFoldDB" id="A0AB73HTS8"/>
<evidence type="ECO:0000313" key="2">
    <source>
        <dbReference type="EMBL" id="MDH0141139.1"/>
    </source>
</evidence>
<keyword evidence="1" id="KW-0472">Membrane</keyword>
<sequence length="142" mass="16368">MAFNIRSRAGWFRLWVLAVVLMGAVTTFFIVSQYPDDKWIQIDHRMQMEKLTPERLARERTLLEKNPYSQPVEKLPPLEEHLTQLRAATQSEYEQALAALPHQRLMHVVVGISAWVTASIGLFVLGWLIGWVIRGFRNSPAN</sequence>
<organism evidence="2 3">
    <name type="scientific">Aquipseudomonas alcaligenes</name>
    <name type="common">Pseudomonas alcaligenes</name>
    <dbReference type="NCBI Taxonomy" id="43263"/>
    <lineage>
        <taxon>Bacteria</taxon>
        <taxon>Pseudomonadati</taxon>
        <taxon>Pseudomonadota</taxon>
        <taxon>Gammaproteobacteria</taxon>
        <taxon>Pseudomonadales</taxon>
        <taxon>Pseudomonadaceae</taxon>
        <taxon>Aquipseudomonas</taxon>
    </lineage>
</organism>
<reference evidence="2" key="1">
    <citation type="submission" date="2022-09" db="EMBL/GenBank/DDBJ databases">
        <title>Intensive care unit water sources are persistently colonized with multi-drug resistant bacteria and are the site of extensive horizontal gene transfer of antibiotic resistance genes.</title>
        <authorList>
            <person name="Diorio-Toth L."/>
        </authorList>
    </citation>
    <scope>NUCLEOTIDE SEQUENCE</scope>
    <source>
        <strain evidence="2">GD04146</strain>
    </source>
</reference>
<dbReference type="Proteomes" id="UP001158058">
    <property type="component" value="Unassembled WGS sequence"/>
</dbReference>